<dbReference type="NCBIfam" id="TIGR02258">
    <property type="entry name" value="2_5_ligase"/>
    <property type="match status" value="1"/>
</dbReference>
<dbReference type="GO" id="GO:0016874">
    <property type="term" value="F:ligase activity"/>
    <property type="evidence" value="ECO:0007669"/>
    <property type="project" value="UniProtKB-KW"/>
</dbReference>
<evidence type="ECO:0000256" key="2">
    <source>
        <dbReference type="HAMAP-Rule" id="MF_01940"/>
    </source>
</evidence>
<evidence type="ECO:0000313" key="3">
    <source>
        <dbReference type="EMBL" id="MBB4633540.1"/>
    </source>
</evidence>
<keyword evidence="1 2" id="KW-0378">Hydrolase</keyword>
<proteinExistence type="inferred from homology"/>
<dbReference type="SUPFAM" id="SSF55144">
    <property type="entry name" value="LigT-like"/>
    <property type="match status" value="1"/>
</dbReference>
<feature type="active site" description="Proton donor" evidence="2">
    <location>
        <position position="37"/>
    </location>
</feature>
<keyword evidence="4" id="KW-1185">Reference proteome</keyword>
<dbReference type="InterPro" id="IPR009097">
    <property type="entry name" value="Cyclic_Pdiesterase"/>
</dbReference>
<feature type="short sequence motif" description="HXTX 1" evidence="2">
    <location>
        <begin position="37"/>
        <end position="40"/>
    </location>
</feature>
<comment type="caution">
    <text evidence="3">The sequence shown here is derived from an EMBL/GenBank/DDBJ whole genome shotgun (WGS) entry which is preliminary data.</text>
</comment>
<keyword evidence="3" id="KW-0436">Ligase</keyword>
<dbReference type="Gene3D" id="3.90.1140.10">
    <property type="entry name" value="Cyclic phosphodiesterase"/>
    <property type="match status" value="1"/>
</dbReference>
<accession>A0A7W7B5M7</accession>
<dbReference type="Proteomes" id="UP000566324">
    <property type="component" value="Unassembled WGS sequence"/>
</dbReference>
<dbReference type="InterPro" id="IPR004175">
    <property type="entry name" value="RNA_CPDase"/>
</dbReference>
<reference evidence="3 4" key="1">
    <citation type="submission" date="2020-08" db="EMBL/GenBank/DDBJ databases">
        <title>Genomic Encyclopedia of Type Strains, Phase IV (KMG-IV): sequencing the most valuable type-strain genomes for metagenomic binning, comparative biology and taxonomic classification.</title>
        <authorList>
            <person name="Goeker M."/>
        </authorList>
    </citation>
    <scope>NUCLEOTIDE SEQUENCE [LARGE SCALE GENOMIC DNA]</scope>
    <source>
        <strain evidence="3 4">DSM 17328</strain>
    </source>
</reference>
<comment type="catalytic activity">
    <reaction evidence="2">
        <text>a 3'-end 2',3'-cyclophospho-ribonucleotide-RNA + H2O = a 3'-end 2'-phospho-ribonucleotide-RNA + H(+)</text>
        <dbReference type="Rhea" id="RHEA:11828"/>
        <dbReference type="Rhea" id="RHEA-COMP:10464"/>
        <dbReference type="Rhea" id="RHEA-COMP:17353"/>
        <dbReference type="ChEBI" id="CHEBI:15377"/>
        <dbReference type="ChEBI" id="CHEBI:15378"/>
        <dbReference type="ChEBI" id="CHEBI:83064"/>
        <dbReference type="ChEBI" id="CHEBI:173113"/>
        <dbReference type="EC" id="3.1.4.58"/>
    </reaction>
</comment>
<gene>
    <name evidence="3" type="ORF">GGQ98_003179</name>
</gene>
<evidence type="ECO:0000256" key="1">
    <source>
        <dbReference type="ARBA" id="ARBA00022801"/>
    </source>
</evidence>
<organism evidence="3 4">
    <name type="scientific">Sphingosinicella soli</name>
    <dbReference type="NCBI Taxonomy" id="333708"/>
    <lineage>
        <taxon>Bacteria</taxon>
        <taxon>Pseudomonadati</taxon>
        <taxon>Pseudomonadota</taxon>
        <taxon>Alphaproteobacteria</taxon>
        <taxon>Sphingomonadales</taxon>
        <taxon>Sphingosinicellaceae</taxon>
        <taxon>Sphingosinicella</taxon>
    </lineage>
</organism>
<dbReference type="HAMAP" id="MF_01940">
    <property type="entry name" value="RNA_CPDase"/>
    <property type="match status" value="1"/>
</dbReference>
<protein>
    <recommendedName>
        <fullName evidence="2">RNA 2',3'-cyclic phosphodiesterase</fullName>
        <shortName evidence="2">RNA 2',3'-CPDase</shortName>
        <ecNumber evidence="2">3.1.4.58</ecNumber>
    </recommendedName>
</protein>
<dbReference type="EC" id="3.1.4.58" evidence="2"/>
<dbReference type="PANTHER" id="PTHR35561">
    <property type="entry name" value="RNA 2',3'-CYCLIC PHOSPHODIESTERASE"/>
    <property type="match status" value="1"/>
</dbReference>
<dbReference type="GO" id="GO:0008664">
    <property type="term" value="F:RNA 2',3'-cyclic 3'-phosphodiesterase activity"/>
    <property type="evidence" value="ECO:0007669"/>
    <property type="project" value="UniProtKB-EC"/>
</dbReference>
<name>A0A7W7B5M7_9SPHN</name>
<dbReference type="Pfam" id="PF13563">
    <property type="entry name" value="2_5_RNA_ligase2"/>
    <property type="match status" value="1"/>
</dbReference>
<dbReference type="PANTHER" id="PTHR35561:SF1">
    <property type="entry name" value="RNA 2',3'-CYCLIC PHOSPHODIESTERASE"/>
    <property type="match status" value="1"/>
</dbReference>
<dbReference type="AlphaFoldDB" id="A0A7W7B5M7"/>
<sequence length="176" mass="19311">MHRLFVGIDLPRAVKDALVARMGGVLGARWQSEDQLHLTLRFVGTVDTHTANAVAEALAAIRARAFDLATARPGIFERKARIETLWVGVEPQEPVKALHNKVDRALQMVGIAPETRSYLPHITLARFSGTAGPLDAFLREGFPPVEFSVDAISLFESRLTTEGADYSVVARWPLIA</sequence>
<comment type="similarity">
    <text evidence="2">Belongs to the 2H phosphoesterase superfamily. ThpR family.</text>
</comment>
<dbReference type="RefSeq" id="WP_184071228.1">
    <property type="nucleotide sequence ID" value="NZ_JACHNZ010000046.1"/>
</dbReference>
<feature type="short sequence motif" description="HXTX 2" evidence="2">
    <location>
        <begin position="121"/>
        <end position="124"/>
    </location>
</feature>
<evidence type="ECO:0000313" key="4">
    <source>
        <dbReference type="Proteomes" id="UP000566324"/>
    </source>
</evidence>
<comment type="function">
    <text evidence="2">Hydrolyzes RNA 2',3'-cyclic phosphodiester to an RNA 2'-phosphomonoester.</text>
</comment>
<dbReference type="EMBL" id="JACHNZ010000046">
    <property type="protein sequence ID" value="MBB4633540.1"/>
    <property type="molecule type" value="Genomic_DNA"/>
</dbReference>
<feature type="active site" description="Proton acceptor" evidence="2">
    <location>
        <position position="121"/>
    </location>
</feature>
<dbReference type="GO" id="GO:0004113">
    <property type="term" value="F:2',3'-cyclic-nucleotide 3'-phosphodiesterase activity"/>
    <property type="evidence" value="ECO:0007669"/>
    <property type="project" value="InterPro"/>
</dbReference>